<dbReference type="InterPro" id="IPR012347">
    <property type="entry name" value="Ferritin-like"/>
</dbReference>
<feature type="domain" description="DUF305" evidence="3">
    <location>
        <begin position="63"/>
        <end position="214"/>
    </location>
</feature>
<evidence type="ECO:0000259" key="3">
    <source>
        <dbReference type="Pfam" id="PF03713"/>
    </source>
</evidence>
<dbReference type="PROSITE" id="PS51257">
    <property type="entry name" value="PROKAR_LIPOPROTEIN"/>
    <property type="match status" value="1"/>
</dbReference>
<keyword evidence="5" id="KW-1185">Reference proteome</keyword>
<accession>A0A5J6V4T8</accession>
<dbReference type="Pfam" id="PF03713">
    <property type="entry name" value="DUF305"/>
    <property type="match status" value="1"/>
</dbReference>
<evidence type="ECO:0000313" key="5">
    <source>
        <dbReference type="Proteomes" id="UP000326546"/>
    </source>
</evidence>
<proteinExistence type="predicted"/>
<reference evidence="4 5" key="1">
    <citation type="submission" date="2019-09" db="EMBL/GenBank/DDBJ databases">
        <title>Serinicoccus pratensis sp. nov., isolated from meadow soil.</title>
        <authorList>
            <person name="Zhang W."/>
        </authorList>
    </citation>
    <scope>NUCLEOTIDE SEQUENCE [LARGE SCALE GENOMIC DNA]</scope>
    <source>
        <strain evidence="4 5">W204</strain>
    </source>
</reference>
<dbReference type="AlphaFoldDB" id="A0A5J6V4T8"/>
<gene>
    <name evidence="4" type="ORF">FY030_08835</name>
</gene>
<dbReference type="Gene3D" id="1.20.1260.10">
    <property type="match status" value="1"/>
</dbReference>
<feature type="region of interest" description="Disordered" evidence="1">
    <location>
        <begin position="217"/>
        <end position="236"/>
    </location>
</feature>
<sequence>MPRPAYLVPVGAVLICLALGACSGAEEPPAVTHRVIQGGAPGEAGEVLTQMPTIPDPEITADDVAFVRHMIVHHGQALQMTELVDERTGREDVPLFAERIRLSQEDEIRLMEEWLQTHRLSVLRIDDAGGGHGAHAVGEMPGMISEEQLAELAATDGEDFDRLFLRLMYAHHDGAVTMVEDLQQGNQGTDPVLWNLVVDIDSDQRIEMDRILQMQEQMGAGDRGAAESSGGGTGSD</sequence>
<evidence type="ECO:0000313" key="4">
    <source>
        <dbReference type="EMBL" id="QFG68795.1"/>
    </source>
</evidence>
<evidence type="ECO:0000256" key="1">
    <source>
        <dbReference type="SAM" id="MobiDB-lite"/>
    </source>
</evidence>
<dbReference type="RefSeq" id="WP_158061181.1">
    <property type="nucleotide sequence ID" value="NZ_CP044427.1"/>
</dbReference>
<feature type="chain" id="PRO_5038819582" evidence="2">
    <location>
        <begin position="22"/>
        <end position="236"/>
    </location>
</feature>
<dbReference type="OrthoDB" id="26872at2"/>
<evidence type="ECO:0000256" key="2">
    <source>
        <dbReference type="SAM" id="SignalP"/>
    </source>
</evidence>
<dbReference type="KEGG" id="serw:FY030_08835"/>
<dbReference type="Proteomes" id="UP000326546">
    <property type="component" value="Chromosome"/>
</dbReference>
<organism evidence="4 5">
    <name type="scientific">Ornithinimicrobium pratense</name>
    <dbReference type="NCBI Taxonomy" id="2593973"/>
    <lineage>
        <taxon>Bacteria</taxon>
        <taxon>Bacillati</taxon>
        <taxon>Actinomycetota</taxon>
        <taxon>Actinomycetes</taxon>
        <taxon>Micrococcales</taxon>
        <taxon>Ornithinimicrobiaceae</taxon>
        <taxon>Ornithinimicrobium</taxon>
    </lineage>
</organism>
<dbReference type="PANTHER" id="PTHR36933">
    <property type="entry name" value="SLL0788 PROTEIN"/>
    <property type="match status" value="1"/>
</dbReference>
<name>A0A5J6V4T8_9MICO</name>
<keyword evidence="2" id="KW-0732">Signal</keyword>
<dbReference type="PANTHER" id="PTHR36933:SF1">
    <property type="entry name" value="SLL0788 PROTEIN"/>
    <property type="match status" value="1"/>
</dbReference>
<dbReference type="EMBL" id="CP044427">
    <property type="protein sequence ID" value="QFG68795.1"/>
    <property type="molecule type" value="Genomic_DNA"/>
</dbReference>
<protein>
    <submittedName>
        <fullName evidence="4">DUF305 domain-containing protein</fullName>
    </submittedName>
</protein>
<feature type="signal peptide" evidence="2">
    <location>
        <begin position="1"/>
        <end position="21"/>
    </location>
</feature>
<dbReference type="InterPro" id="IPR005183">
    <property type="entry name" value="DUF305_CopM-like"/>
</dbReference>